<keyword evidence="7" id="KW-1185">Reference proteome</keyword>
<keyword evidence="5" id="KW-0106">Calcium</keyword>
<dbReference type="PANTHER" id="PTHR34218:SF4">
    <property type="entry name" value="ACYL-HOMOSERINE LACTONE ACYLASE QUIP"/>
    <property type="match status" value="1"/>
</dbReference>
<feature type="active site" description="Nucleophile" evidence="4">
    <location>
        <position position="277"/>
    </location>
</feature>
<evidence type="ECO:0000256" key="4">
    <source>
        <dbReference type="PIRSR" id="PIRSR001227-1"/>
    </source>
</evidence>
<accession>S2DTR2</accession>
<comment type="similarity">
    <text evidence="1">Belongs to the peptidase S45 family.</text>
</comment>
<dbReference type="MEROPS" id="S45.003"/>
<comment type="cofactor">
    <cofactor evidence="5">
        <name>Ca(2+)</name>
        <dbReference type="ChEBI" id="CHEBI:29108"/>
    </cofactor>
    <text evidence="5">Binds 1 Ca(2+) ion per dimer.</text>
</comment>
<gene>
    <name evidence="6" type="ORF">A33Q_2843</name>
</gene>
<reference evidence="6 7" key="1">
    <citation type="journal article" date="2013" name="Genome Announc.">
        <title>Draft Genome Sequence of Indibacter alkaliphilus Strain LW1T, Isolated from Lonar Lake, a Haloalkaline Lake in the Buldana District of Maharashtra, India.</title>
        <authorList>
            <person name="Singh A."/>
            <person name="Kumar Jangir P."/>
            <person name="Sharma R."/>
            <person name="Singh A."/>
            <person name="Kumar Pinnaka A."/>
            <person name="Shivaji S."/>
        </authorList>
    </citation>
    <scope>NUCLEOTIDE SEQUENCE [LARGE SCALE GENOMIC DNA]</scope>
    <source>
        <strain evidence="7">CCUG 57479 / KCTC 22604 / LW1</strain>
    </source>
</reference>
<name>S2DTR2_INDAL</name>
<dbReference type="AlphaFoldDB" id="S2DTR2"/>
<dbReference type="Proteomes" id="UP000006073">
    <property type="component" value="Unassembled WGS sequence"/>
</dbReference>
<evidence type="ECO:0000256" key="1">
    <source>
        <dbReference type="ARBA" id="ARBA00006586"/>
    </source>
</evidence>
<dbReference type="InterPro" id="IPR014395">
    <property type="entry name" value="Pen/GL7ACA/AHL_acylase"/>
</dbReference>
<dbReference type="RefSeq" id="WP_009033256.1">
    <property type="nucleotide sequence ID" value="NZ_ALWO02000037.1"/>
</dbReference>
<dbReference type="EC" id="3.5.1.11" evidence="6"/>
<evidence type="ECO:0000256" key="2">
    <source>
        <dbReference type="ARBA" id="ARBA00022801"/>
    </source>
</evidence>
<dbReference type="SUPFAM" id="SSF56235">
    <property type="entry name" value="N-terminal nucleophile aminohydrolases (Ntn hydrolases)"/>
    <property type="match status" value="1"/>
</dbReference>
<comment type="caution">
    <text evidence="6">The sequence shown here is derived from an EMBL/GenBank/DDBJ whole genome shotgun (WGS) entry which is preliminary data.</text>
</comment>
<dbReference type="Gene3D" id="2.30.120.10">
    <property type="match status" value="1"/>
</dbReference>
<sequence>MTFRPYLKSISLFFILLLFSFLPQPQVFSQESQLTGLMDKVEVIRDQNGINHIYAQNEHDLFFSQGYLAAKDRLFQFEIWRRRATGTLAEILGPKAIERDKGARLFKFRGSKEAELSHYHPQGELIVDAFVKGINTYIMEVRENPDLLPFEFRALDILPEYWTWEVVISRHQGLLENVQDELKYARVVSQIGPELAKKLYFFHPGEPNLNLPEGIPHELLFKDVLRPYDAFRKALTFEREDLQVAYRNSLIESLAENQSIIEEEQLYLEYEKFDIGSNNWVISGEKSKSGFPIMANDPHRLHAVPSLRYWVHLNAPGWNVIGGGEPVIPAVSIGHNGFGAWGLTIFETDNEDMRVYDIRPDNPHQYFYKGQWHEMEKIQDTISVKGMPDEIVNHFYTVHGPVTFIDEDLNKAVAVECAWLEPGGAPYLASLRMDQSQSWEEFREACAYNHIPAENMVWADKDGNIGWQATGITPLRKNHSGLLPSLGDGSMDWEGYLPIKERPNAFNPASGIIATANENVTPADYPIRDAIGFEWADAFRGERVREVLSQNKKFSLDEMGELQNDYHAIPARLMVPHLLDLNFEEKIVAEAQKLLVNWEYELDPESIPAAIYVMWERKLRDNFKNALVPEKVHSDFGALRMTRVIQWSENPELIFELDAENQKNEILKQSFIEAISELKIILGPNMDNWQYGQENFKHAHHRHMLSAVFSKEWKEKIDVGPVPRGGYSFTPAANAYGNNNTSGASFRIIVDTGDWEKTKGINTPGQSGNPESPFYSNLFEQWAEDNFFTVPYSKENVLKNAFENQTFTPKQ</sequence>
<proteinExistence type="inferred from homology"/>
<evidence type="ECO:0000256" key="5">
    <source>
        <dbReference type="PIRSR" id="PIRSR001227-2"/>
    </source>
</evidence>
<dbReference type="InterPro" id="IPR029055">
    <property type="entry name" value="Ntn_hydrolases_N"/>
</dbReference>
<dbReference type="InterPro" id="IPR002692">
    <property type="entry name" value="S45"/>
</dbReference>
<dbReference type="PIRSF" id="PIRSF001227">
    <property type="entry name" value="Pen_acylase"/>
    <property type="match status" value="1"/>
</dbReference>
<dbReference type="Gene3D" id="1.10.1400.10">
    <property type="match status" value="1"/>
</dbReference>
<dbReference type="CDD" id="cd03747">
    <property type="entry name" value="Ntn_PGA_like"/>
    <property type="match status" value="1"/>
</dbReference>
<dbReference type="InterPro" id="IPR043146">
    <property type="entry name" value="Penicillin_amidase_N_B-knob"/>
</dbReference>
<feature type="binding site" evidence="5">
    <location>
        <position position="529"/>
    </location>
    <ligand>
        <name>Ca(2+)</name>
        <dbReference type="ChEBI" id="CHEBI:29108"/>
    </ligand>
</feature>
<dbReference type="PANTHER" id="PTHR34218">
    <property type="entry name" value="PEPTIDASE S45 PENICILLIN AMIDASE"/>
    <property type="match status" value="1"/>
</dbReference>
<dbReference type="InterPro" id="IPR043147">
    <property type="entry name" value="Penicillin_amidase_A-knob"/>
</dbReference>
<keyword evidence="2 6" id="KW-0378">Hydrolase</keyword>
<feature type="binding site" evidence="5">
    <location>
        <position position="349"/>
    </location>
    <ligand>
        <name>Ca(2+)</name>
        <dbReference type="ChEBI" id="CHEBI:29108"/>
    </ligand>
</feature>
<dbReference type="OrthoDB" id="9759796at2"/>
<keyword evidence="5" id="KW-0479">Metal-binding</keyword>
<dbReference type="Gene3D" id="3.60.20.10">
    <property type="entry name" value="Glutamine Phosphoribosylpyrophosphate, subunit 1, domain 1"/>
    <property type="match status" value="1"/>
</dbReference>
<evidence type="ECO:0000313" key="7">
    <source>
        <dbReference type="Proteomes" id="UP000006073"/>
    </source>
</evidence>
<evidence type="ECO:0000256" key="3">
    <source>
        <dbReference type="ARBA" id="ARBA00023145"/>
    </source>
</evidence>
<dbReference type="InterPro" id="IPR023343">
    <property type="entry name" value="Penicillin_amidase_dom1"/>
</dbReference>
<protein>
    <submittedName>
        <fullName evidence="6">Penicillin acylase (Penicillin amidase)</fullName>
        <ecNumber evidence="6">3.5.1.11</ecNumber>
    </submittedName>
</protein>
<dbReference type="GO" id="GO:0008953">
    <property type="term" value="F:penicillin amidase activity"/>
    <property type="evidence" value="ECO:0007669"/>
    <property type="project" value="UniProtKB-EC"/>
</dbReference>
<dbReference type="GO" id="GO:0046872">
    <property type="term" value="F:metal ion binding"/>
    <property type="evidence" value="ECO:0007669"/>
    <property type="project" value="UniProtKB-KW"/>
</dbReference>
<dbReference type="Pfam" id="PF01804">
    <property type="entry name" value="Penicil_amidase"/>
    <property type="match status" value="1"/>
</dbReference>
<dbReference type="eggNOG" id="COG2366">
    <property type="taxonomic scope" value="Bacteria"/>
</dbReference>
<evidence type="ECO:0000313" key="6">
    <source>
        <dbReference type="EMBL" id="EOZ95481.1"/>
    </source>
</evidence>
<dbReference type="EMBL" id="ALWO02000037">
    <property type="protein sequence ID" value="EOZ95481.1"/>
    <property type="molecule type" value="Genomic_DNA"/>
</dbReference>
<dbReference type="GO" id="GO:0017000">
    <property type="term" value="P:antibiotic biosynthetic process"/>
    <property type="evidence" value="ECO:0007669"/>
    <property type="project" value="InterPro"/>
</dbReference>
<feature type="binding site" evidence="5">
    <location>
        <position position="352"/>
    </location>
    <ligand>
        <name>Ca(2+)</name>
        <dbReference type="ChEBI" id="CHEBI:29108"/>
    </ligand>
</feature>
<feature type="binding site" evidence="5">
    <location>
        <position position="181"/>
    </location>
    <ligand>
        <name>Ca(2+)</name>
        <dbReference type="ChEBI" id="CHEBI:29108"/>
    </ligand>
</feature>
<keyword evidence="3" id="KW-0865">Zymogen</keyword>
<dbReference type="Gene3D" id="1.10.439.10">
    <property type="entry name" value="Penicillin Amidohydrolase, domain 1"/>
    <property type="match status" value="1"/>
</dbReference>
<organism evidence="6 7">
    <name type="scientific">Indibacter alkaliphilus (strain CCUG 57479 / KCTC 22604 / LW1)</name>
    <dbReference type="NCBI Taxonomy" id="1189612"/>
    <lineage>
        <taxon>Bacteria</taxon>
        <taxon>Pseudomonadati</taxon>
        <taxon>Bacteroidota</taxon>
        <taxon>Cytophagia</taxon>
        <taxon>Cytophagales</taxon>
        <taxon>Cyclobacteriaceae</taxon>
    </lineage>
</organism>